<dbReference type="EMBL" id="JAGJCB010000006">
    <property type="protein sequence ID" value="MBP0903894.1"/>
    <property type="molecule type" value="Genomic_DNA"/>
</dbReference>
<protein>
    <recommendedName>
        <fullName evidence="4">TonB-dependent receptor</fullName>
    </recommendedName>
</protein>
<keyword evidence="3" id="KW-1185">Reference proteome</keyword>
<evidence type="ECO:0000313" key="3">
    <source>
        <dbReference type="Proteomes" id="UP000670776"/>
    </source>
</evidence>
<sequence length="102" mass="11506">MKTNFYILIIFLLAFSFGNAQNTTETVNVEINNTVSVSEDSKQVTVENATTTTSENEAILIDASDLKESIARSSDIRLYFNRLRNVDNLNLLFPKINKPFKA</sequence>
<feature type="signal peptide" evidence="1">
    <location>
        <begin position="1"/>
        <end position="20"/>
    </location>
</feature>
<keyword evidence="1" id="KW-0732">Signal</keyword>
<evidence type="ECO:0000313" key="2">
    <source>
        <dbReference type="EMBL" id="MBP0903894.1"/>
    </source>
</evidence>
<evidence type="ECO:0000256" key="1">
    <source>
        <dbReference type="SAM" id="SignalP"/>
    </source>
</evidence>
<name>A0ABS4BTI5_9FLAO</name>
<feature type="chain" id="PRO_5047211995" description="TonB-dependent receptor" evidence="1">
    <location>
        <begin position="21"/>
        <end position="102"/>
    </location>
</feature>
<reference evidence="2 3" key="1">
    <citation type="submission" date="2021-04" db="EMBL/GenBank/DDBJ databases">
        <title>Mariniflexile gromovii gen. nov., sp. nov., a gliding bacterium isolated from the sea urchin Strongylocentrotus intermedius.</title>
        <authorList>
            <person name="Ko S."/>
            <person name="Le V."/>
            <person name="Ahn C.-Y."/>
            <person name="Oh H.-M."/>
        </authorList>
    </citation>
    <scope>NUCLEOTIDE SEQUENCE [LARGE SCALE GENOMIC DNA]</scope>
    <source>
        <strain evidence="2 3">KCTC 12570</strain>
    </source>
</reference>
<organism evidence="2 3">
    <name type="scientific">Mariniflexile gromovii</name>
    <dbReference type="NCBI Taxonomy" id="362523"/>
    <lineage>
        <taxon>Bacteria</taxon>
        <taxon>Pseudomonadati</taxon>
        <taxon>Bacteroidota</taxon>
        <taxon>Flavobacteriia</taxon>
        <taxon>Flavobacteriales</taxon>
        <taxon>Flavobacteriaceae</taxon>
        <taxon>Mariniflexile</taxon>
    </lineage>
</organism>
<accession>A0ABS4BTI5</accession>
<dbReference type="Proteomes" id="UP000670776">
    <property type="component" value="Unassembled WGS sequence"/>
</dbReference>
<gene>
    <name evidence="2" type="ORF">J8H85_08635</name>
</gene>
<proteinExistence type="predicted"/>
<evidence type="ECO:0008006" key="4">
    <source>
        <dbReference type="Google" id="ProtNLM"/>
    </source>
</evidence>
<dbReference type="RefSeq" id="WP_209654606.1">
    <property type="nucleotide sequence ID" value="NZ_JAGJCB010000006.1"/>
</dbReference>
<comment type="caution">
    <text evidence="2">The sequence shown here is derived from an EMBL/GenBank/DDBJ whole genome shotgun (WGS) entry which is preliminary data.</text>
</comment>